<organism evidence="1 2">
    <name type="scientific">Burkholderia multivorans (strain ATCC 17616 / 249)</name>
    <dbReference type="NCBI Taxonomy" id="395019"/>
    <lineage>
        <taxon>Bacteria</taxon>
        <taxon>Pseudomonadati</taxon>
        <taxon>Pseudomonadota</taxon>
        <taxon>Betaproteobacteria</taxon>
        <taxon>Burkholderiales</taxon>
        <taxon>Burkholderiaceae</taxon>
        <taxon>Burkholderia</taxon>
        <taxon>Burkholderia cepacia complex</taxon>
    </lineage>
</organism>
<dbReference type="HOGENOM" id="CLU_1419090_0_0_4"/>
<dbReference type="AlphaFoldDB" id="A0A0H3KRP3"/>
<evidence type="ECO:0000313" key="1">
    <source>
        <dbReference type="EMBL" id="BAG47759.1"/>
    </source>
</evidence>
<dbReference type="Proteomes" id="UP000008815">
    <property type="component" value="Chromosome 3"/>
</dbReference>
<gene>
    <name evidence="1" type="ordered locus">BMULJ_05955</name>
</gene>
<dbReference type="KEGG" id="bmj:BMULJ_05955"/>
<keyword evidence="2" id="KW-1185">Reference proteome</keyword>
<protein>
    <submittedName>
        <fullName evidence="1">Uncharacterized protein</fullName>
    </submittedName>
</protein>
<evidence type="ECO:0000313" key="2">
    <source>
        <dbReference type="Proteomes" id="UP000008815"/>
    </source>
</evidence>
<reference evidence="1 2" key="1">
    <citation type="submission" date="2007-04" db="EMBL/GenBank/DDBJ databases">
        <title>Complete genome sequence of Burkholderia multivorans ATCC 17616.</title>
        <authorList>
            <person name="Ohtsubo Y."/>
            <person name="Yamashita A."/>
            <person name="Kurokawa K."/>
            <person name="Takami H."/>
            <person name="Yuhara S."/>
            <person name="Nishiyama E."/>
            <person name="Endo R."/>
            <person name="Miyazaki R."/>
            <person name="Ono A."/>
            <person name="Yano K."/>
            <person name="Ito M."/>
            <person name="Sota M."/>
            <person name="Yuji N."/>
            <person name="Hattori M."/>
            <person name="Tsuda M."/>
        </authorList>
    </citation>
    <scope>NUCLEOTIDE SEQUENCE [LARGE SCALE GENOMIC DNA]</scope>
    <source>
        <strain evidence="2">ATCC 17616 / 249</strain>
    </source>
</reference>
<sequence>MTHFDSCNGSAIEASDICRDRLAAIERHEDLRRAGSPPIVLGEFYRKQLDRELWPSQAKLAADLNMSKPLVTRSIQASLLPPEVVAAFGGPYHISYRTAGLAMRLINSVGRAVVVQRALTVPNTTPSAKKVISILATGVVQTDDAAKLRISLGANGKHLIIDGPHIDRVIPHLALVQRLLNVMLPSVLPPCADGILLAGDRGLTGKRLRRER</sequence>
<dbReference type="EMBL" id="AP009387">
    <property type="protein sequence ID" value="BAG47759.1"/>
    <property type="molecule type" value="Genomic_DNA"/>
</dbReference>
<accession>A0A0H3KRP3</accession>
<dbReference type="RefSeq" id="WP_012217945.1">
    <property type="nucleotide sequence ID" value="NC_010087.1"/>
</dbReference>
<proteinExistence type="predicted"/>
<name>A0A0H3KRP3_BURM1</name>
<dbReference type="Gene3D" id="1.10.10.2830">
    <property type="match status" value="1"/>
</dbReference>
<dbReference type="KEGG" id="bmu:Bmul_5544"/>
<dbReference type="GeneID" id="93168630"/>